<proteinExistence type="predicted"/>
<sequence>MTCSTRSHGSLAEVYGVSDFIVYGAKLTFVDLSGVDFYEAKMRDTSPESVYCNVQGIGDNGAVVVVPALEEEERVVTMTLPDEEMEKVKWELKNCELVTALVNGELI</sequence>
<dbReference type="EMBL" id="OU466859">
    <property type="protein sequence ID" value="CAH2052880.1"/>
    <property type="molecule type" value="Genomic_DNA"/>
</dbReference>
<accession>A0AAU9RY54</accession>
<evidence type="ECO:0000313" key="2">
    <source>
        <dbReference type="Proteomes" id="UP000836841"/>
    </source>
</evidence>
<dbReference type="Proteomes" id="UP000836841">
    <property type="component" value="Chromosome 3"/>
</dbReference>
<reference evidence="1 2" key="1">
    <citation type="submission" date="2022-03" db="EMBL/GenBank/DDBJ databases">
        <authorList>
            <person name="Nunn A."/>
            <person name="Chopra R."/>
            <person name="Nunn A."/>
            <person name="Contreras Garrido A."/>
        </authorList>
    </citation>
    <scope>NUCLEOTIDE SEQUENCE [LARGE SCALE GENOMIC DNA]</scope>
</reference>
<protein>
    <recommendedName>
        <fullName evidence="3">STAS domain-containing protein</fullName>
    </recommendedName>
</protein>
<gene>
    <name evidence="1" type="ORF">TAV2_LOCUS9475</name>
</gene>
<dbReference type="AlphaFoldDB" id="A0AAU9RY54"/>
<keyword evidence="2" id="KW-1185">Reference proteome</keyword>
<evidence type="ECO:0000313" key="1">
    <source>
        <dbReference type="EMBL" id="CAH2052880.1"/>
    </source>
</evidence>
<evidence type="ECO:0008006" key="3">
    <source>
        <dbReference type="Google" id="ProtNLM"/>
    </source>
</evidence>
<name>A0AAU9RY54_THLAR</name>
<organism evidence="1 2">
    <name type="scientific">Thlaspi arvense</name>
    <name type="common">Field penny-cress</name>
    <dbReference type="NCBI Taxonomy" id="13288"/>
    <lineage>
        <taxon>Eukaryota</taxon>
        <taxon>Viridiplantae</taxon>
        <taxon>Streptophyta</taxon>
        <taxon>Embryophyta</taxon>
        <taxon>Tracheophyta</taxon>
        <taxon>Spermatophyta</taxon>
        <taxon>Magnoliopsida</taxon>
        <taxon>eudicotyledons</taxon>
        <taxon>Gunneridae</taxon>
        <taxon>Pentapetalae</taxon>
        <taxon>rosids</taxon>
        <taxon>malvids</taxon>
        <taxon>Brassicales</taxon>
        <taxon>Brassicaceae</taxon>
        <taxon>Thlaspideae</taxon>
        <taxon>Thlaspi</taxon>
    </lineage>
</organism>